<dbReference type="InterPro" id="IPR036322">
    <property type="entry name" value="WD40_repeat_dom_sf"/>
</dbReference>
<keyword evidence="3" id="KW-1185">Reference proteome</keyword>
<organism evidence="2 3">
    <name type="scientific">Dentiscutata erythropus</name>
    <dbReference type="NCBI Taxonomy" id="1348616"/>
    <lineage>
        <taxon>Eukaryota</taxon>
        <taxon>Fungi</taxon>
        <taxon>Fungi incertae sedis</taxon>
        <taxon>Mucoromycota</taxon>
        <taxon>Glomeromycotina</taxon>
        <taxon>Glomeromycetes</taxon>
        <taxon>Diversisporales</taxon>
        <taxon>Gigasporaceae</taxon>
        <taxon>Dentiscutata</taxon>
    </lineage>
</organism>
<keyword evidence="1" id="KW-0853">WD repeat</keyword>
<sequence length="248" mass="28045">ANILTVHTQNIQLTNYNNNDCESIPIPIIIFCGSSTPRLFSQLNSSIPTSPRMPTTPSILPLTPTPLPIYSKIHTITFESNIESPCILPNSTMDIVTSLNNSGKYLMVATNDENGRIIIFKTFNTINCSIDNQQNDINKNEDIMSSILIQLANFYDIPSPESLVEKLKGHVKNNGDSKISNSKSDNDKLSGHSDVVHEMWYDEERDLLITCGFNKYVKIWGSDELCRELMKDLKEEGEKKRNQKFCRL</sequence>
<dbReference type="InterPro" id="IPR001680">
    <property type="entry name" value="WD40_rpt"/>
</dbReference>
<gene>
    <name evidence="2" type="ORF">DERYTH_LOCUS16966</name>
</gene>
<dbReference type="Proteomes" id="UP000789405">
    <property type="component" value="Unassembled WGS sequence"/>
</dbReference>
<dbReference type="PROSITE" id="PS50082">
    <property type="entry name" value="WD_REPEATS_2"/>
    <property type="match status" value="1"/>
</dbReference>
<protein>
    <submittedName>
        <fullName evidence="2">20534_t:CDS:1</fullName>
    </submittedName>
</protein>
<reference evidence="2" key="1">
    <citation type="submission" date="2021-06" db="EMBL/GenBank/DDBJ databases">
        <authorList>
            <person name="Kallberg Y."/>
            <person name="Tangrot J."/>
            <person name="Rosling A."/>
        </authorList>
    </citation>
    <scope>NUCLEOTIDE SEQUENCE</scope>
    <source>
        <strain evidence="2">MA453B</strain>
    </source>
</reference>
<name>A0A9N9NMI5_9GLOM</name>
<evidence type="ECO:0000313" key="2">
    <source>
        <dbReference type="EMBL" id="CAG8751716.1"/>
    </source>
</evidence>
<dbReference type="AlphaFoldDB" id="A0A9N9NMI5"/>
<proteinExistence type="predicted"/>
<dbReference type="OrthoDB" id="2433499at2759"/>
<feature type="repeat" description="WD" evidence="1">
    <location>
        <begin position="189"/>
        <end position="220"/>
    </location>
</feature>
<comment type="caution">
    <text evidence="2">The sequence shown here is derived from an EMBL/GenBank/DDBJ whole genome shotgun (WGS) entry which is preliminary data.</text>
</comment>
<dbReference type="SUPFAM" id="SSF50978">
    <property type="entry name" value="WD40 repeat-like"/>
    <property type="match status" value="1"/>
</dbReference>
<dbReference type="EMBL" id="CAJVPY010015435">
    <property type="protein sequence ID" value="CAG8751716.1"/>
    <property type="molecule type" value="Genomic_DNA"/>
</dbReference>
<feature type="non-terminal residue" evidence="2">
    <location>
        <position position="248"/>
    </location>
</feature>
<accession>A0A9N9NMI5</accession>
<evidence type="ECO:0000313" key="3">
    <source>
        <dbReference type="Proteomes" id="UP000789405"/>
    </source>
</evidence>
<evidence type="ECO:0000256" key="1">
    <source>
        <dbReference type="PROSITE-ProRule" id="PRU00221"/>
    </source>
</evidence>